<protein>
    <submittedName>
        <fullName evidence="10">MBL fold metallo-hydrolase</fullName>
    </submittedName>
</protein>
<accession>A0A1B2DRE2</accession>
<proteinExistence type="inferred from homology"/>
<dbReference type="InterPro" id="IPR051013">
    <property type="entry name" value="MBL_superfamily_lactonases"/>
</dbReference>
<dbReference type="InterPro" id="IPR001279">
    <property type="entry name" value="Metallo-B-lactamas"/>
</dbReference>
<evidence type="ECO:0000256" key="6">
    <source>
        <dbReference type="ARBA" id="ARBA00034221"/>
    </source>
</evidence>
<comment type="similarity">
    <text evidence="2">Belongs to the metallo-beta-lactamase superfamily.</text>
</comment>
<evidence type="ECO:0000256" key="2">
    <source>
        <dbReference type="ARBA" id="ARBA00007749"/>
    </source>
</evidence>
<evidence type="ECO:0000256" key="1">
    <source>
        <dbReference type="ARBA" id="ARBA00001947"/>
    </source>
</evidence>
<evidence type="ECO:0000256" key="4">
    <source>
        <dbReference type="ARBA" id="ARBA00022801"/>
    </source>
</evidence>
<feature type="domain" description="Metallo-beta-lactamase" evidence="9">
    <location>
        <begin position="30"/>
        <end position="265"/>
    </location>
</feature>
<dbReference type="GO" id="GO:0016787">
    <property type="term" value="F:hydrolase activity"/>
    <property type="evidence" value="ECO:0007669"/>
    <property type="project" value="UniProtKB-KW"/>
</dbReference>
<dbReference type="CDD" id="cd07730">
    <property type="entry name" value="metallo-hydrolase-like_MBL-fold"/>
    <property type="match status" value="1"/>
</dbReference>
<dbReference type="GO" id="GO:0046872">
    <property type="term" value="F:metal ion binding"/>
    <property type="evidence" value="ECO:0007669"/>
    <property type="project" value="UniProtKB-KW"/>
</dbReference>
<name>A0A1B2DRE2_9BACL</name>
<dbReference type="InterPro" id="IPR036866">
    <property type="entry name" value="RibonucZ/Hydroxyglut_hydro"/>
</dbReference>
<comment type="cofactor">
    <cofactor evidence="1">
        <name>Zn(2+)</name>
        <dbReference type="ChEBI" id="CHEBI:29105"/>
    </cofactor>
</comment>
<dbReference type="RefSeq" id="WP_099521201.1">
    <property type="nucleotide sequence ID" value="NZ_CP016808.1"/>
</dbReference>
<dbReference type="SMART" id="SM00849">
    <property type="entry name" value="Lactamase_B"/>
    <property type="match status" value="1"/>
</dbReference>
<dbReference type="PANTHER" id="PTHR42978">
    <property type="entry name" value="QUORUM-QUENCHING LACTONASE YTNP-RELATED-RELATED"/>
    <property type="match status" value="1"/>
</dbReference>
<evidence type="ECO:0000259" key="9">
    <source>
        <dbReference type="SMART" id="SM00849"/>
    </source>
</evidence>
<dbReference type="Gene3D" id="3.60.15.10">
    <property type="entry name" value="Ribonuclease Z/Hydroxyacylglutathione hydrolase-like"/>
    <property type="match status" value="1"/>
</dbReference>
<evidence type="ECO:0000313" key="10">
    <source>
        <dbReference type="EMBL" id="ANY70268.1"/>
    </source>
</evidence>
<organism evidence="10">
    <name type="scientific">Paenibacillus sp. BIHB 4019</name>
    <dbReference type="NCBI Taxonomy" id="1870819"/>
    <lineage>
        <taxon>Bacteria</taxon>
        <taxon>Bacillati</taxon>
        <taxon>Bacillota</taxon>
        <taxon>Bacilli</taxon>
        <taxon>Bacillales</taxon>
        <taxon>Paenibacillaceae</taxon>
        <taxon>Paenibacillus</taxon>
    </lineage>
</organism>
<dbReference type="EMBL" id="CP016808">
    <property type="protein sequence ID" value="ANY70268.1"/>
    <property type="molecule type" value="Genomic_DNA"/>
</dbReference>
<dbReference type="Pfam" id="PF00753">
    <property type="entry name" value="Lactamase_B"/>
    <property type="match status" value="1"/>
</dbReference>
<keyword evidence="3" id="KW-0479">Metal-binding</keyword>
<reference evidence="10" key="1">
    <citation type="submission" date="2016-08" db="EMBL/GenBank/DDBJ databases">
        <title>Complete Genome Seqeunce of Paenibacillus sp. BIHB 4019 from tea rhizoplane.</title>
        <authorList>
            <person name="Thakur R."/>
            <person name="Swarnkar M.K."/>
            <person name="Gulati A."/>
        </authorList>
    </citation>
    <scope>NUCLEOTIDE SEQUENCE [LARGE SCALE GENOMIC DNA]</scope>
    <source>
        <strain evidence="10">BIHB4019</strain>
    </source>
</reference>
<dbReference type="SUPFAM" id="SSF56281">
    <property type="entry name" value="Metallo-hydrolase/oxidoreductase"/>
    <property type="match status" value="1"/>
</dbReference>
<sequence length="281" mass="31639">MKITFHNTGCCKQLEALAISGGRWRQQAFPGIFAIMEHPVLGPVLFDTGYSPRFLEATKRLPYALYRWTTPVTLAGERSAAEHVQAAGYSLREVKHIIVSHFHADHVCGLRDFPEATFICSQQAYAAVQPLNGFAAVKKAFLPELLPPDFAKRTRWIEQSNEVELPAKYAPFHKGYDLFNDGSVTAIRLSGHAADQFGLLLQGDTGQELLLGADASWSEAAVRENRPPHALASIVFDNREEFKETFDRLVELKRRNPELQQIFTHCGETWKRCTAWQEARA</sequence>
<evidence type="ECO:0000256" key="3">
    <source>
        <dbReference type="ARBA" id="ARBA00022723"/>
    </source>
</evidence>
<keyword evidence="5" id="KW-0862">Zinc</keyword>
<keyword evidence="4 10" id="KW-0378">Hydrolase</keyword>
<dbReference type="AlphaFoldDB" id="A0A1B2DRE2"/>
<evidence type="ECO:0000256" key="7">
    <source>
        <dbReference type="ARBA" id="ARBA00034301"/>
    </source>
</evidence>
<gene>
    <name evidence="10" type="ORF">BBD42_30040</name>
</gene>
<comment type="function">
    <text evidence="7">Counteracts the endogenous Pycsar antiviral defense system. Phosphodiesterase that enables metal-dependent hydrolysis of host cyclic nucleotide Pycsar defense signals such as cCMP and cUMP.</text>
</comment>
<comment type="catalytic activity">
    <reaction evidence="6">
        <text>3',5'-cyclic CMP + H2O = CMP + H(+)</text>
        <dbReference type="Rhea" id="RHEA:72675"/>
        <dbReference type="ChEBI" id="CHEBI:15377"/>
        <dbReference type="ChEBI" id="CHEBI:15378"/>
        <dbReference type="ChEBI" id="CHEBI:58003"/>
        <dbReference type="ChEBI" id="CHEBI:60377"/>
    </reaction>
    <physiologicalReaction direction="left-to-right" evidence="6">
        <dbReference type="Rhea" id="RHEA:72676"/>
    </physiologicalReaction>
</comment>
<dbReference type="PANTHER" id="PTHR42978:SF2">
    <property type="entry name" value="102 KBASES UNSTABLE REGION: FROM 1 TO 119443"/>
    <property type="match status" value="1"/>
</dbReference>
<comment type="catalytic activity">
    <reaction evidence="8">
        <text>3',5'-cyclic UMP + H2O = UMP + H(+)</text>
        <dbReference type="Rhea" id="RHEA:70575"/>
        <dbReference type="ChEBI" id="CHEBI:15377"/>
        <dbReference type="ChEBI" id="CHEBI:15378"/>
        <dbReference type="ChEBI" id="CHEBI:57865"/>
        <dbReference type="ChEBI" id="CHEBI:184387"/>
    </reaction>
    <physiologicalReaction direction="left-to-right" evidence="8">
        <dbReference type="Rhea" id="RHEA:70576"/>
    </physiologicalReaction>
</comment>
<evidence type="ECO:0000256" key="5">
    <source>
        <dbReference type="ARBA" id="ARBA00022833"/>
    </source>
</evidence>
<evidence type="ECO:0000256" key="8">
    <source>
        <dbReference type="ARBA" id="ARBA00048505"/>
    </source>
</evidence>